<protein>
    <submittedName>
        <fullName evidence="3">Tripartite tricarboxylate transporter TctB family protein</fullName>
    </submittedName>
</protein>
<evidence type="ECO:0000259" key="2">
    <source>
        <dbReference type="Pfam" id="PF07331"/>
    </source>
</evidence>
<evidence type="ECO:0000313" key="4">
    <source>
        <dbReference type="Proteomes" id="UP000466024"/>
    </source>
</evidence>
<evidence type="ECO:0000256" key="1">
    <source>
        <dbReference type="SAM" id="Phobius"/>
    </source>
</evidence>
<keyword evidence="4" id="KW-1185">Reference proteome</keyword>
<name>A0A640WIB7_9GAMM</name>
<keyword evidence="1" id="KW-1133">Transmembrane helix</keyword>
<feature type="transmembrane region" description="Helical" evidence="1">
    <location>
        <begin position="30"/>
        <end position="51"/>
    </location>
</feature>
<keyword evidence="1" id="KW-0812">Transmembrane</keyword>
<feature type="transmembrane region" description="Helical" evidence="1">
    <location>
        <begin position="137"/>
        <end position="157"/>
    </location>
</feature>
<feature type="transmembrane region" description="Helical" evidence="1">
    <location>
        <begin position="164"/>
        <end position="184"/>
    </location>
</feature>
<keyword evidence="1" id="KW-0472">Membrane</keyword>
<feature type="domain" description="DUF1468" evidence="2">
    <location>
        <begin position="33"/>
        <end position="187"/>
    </location>
</feature>
<comment type="caution">
    <text evidence="3">The sequence shown here is derived from an EMBL/GenBank/DDBJ whole genome shotgun (WGS) entry which is preliminary data.</text>
</comment>
<dbReference type="EMBL" id="VTPX01000001">
    <property type="protein sequence ID" value="KAA0020396.1"/>
    <property type="molecule type" value="Genomic_DNA"/>
</dbReference>
<feature type="transmembrane region" description="Helical" evidence="1">
    <location>
        <begin position="111"/>
        <end position="131"/>
    </location>
</feature>
<proteinExistence type="predicted"/>
<dbReference type="AlphaFoldDB" id="A0A640WIB7"/>
<sequence length="192" mass="20596">MAQRCDFRCPMSLKPSSPHSSRRAGLSGEFFVPAVLALITLVYLISAIQLGPPMKAGNMTASFFPIATAIIMLIALSCAMIHALRGRARASAESSSIDAESHDEIPSGRQYAGLSLGAIGVVVLTAGYLLAFDLIGYFVATFVYVLLLCCLFGGGFRDKWLTKLIAAAAITLAGYLLFEVVFQVRLPTLWSQ</sequence>
<feature type="transmembrane region" description="Helical" evidence="1">
    <location>
        <begin position="63"/>
        <end position="84"/>
    </location>
</feature>
<gene>
    <name evidence="3" type="ORF">F0A16_00905</name>
</gene>
<dbReference type="Proteomes" id="UP000466024">
    <property type="component" value="Unassembled WGS sequence"/>
</dbReference>
<reference evidence="3 4" key="1">
    <citation type="submission" date="2019-08" db="EMBL/GenBank/DDBJ databases">
        <title>Bioinformatics analysis of the strain L3 and L5.</title>
        <authorList>
            <person name="Li X."/>
        </authorList>
    </citation>
    <scope>NUCLEOTIDE SEQUENCE [LARGE SCALE GENOMIC DNA]</scope>
    <source>
        <strain evidence="3 4">L3</strain>
    </source>
</reference>
<dbReference type="InterPro" id="IPR009936">
    <property type="entry name" value="DUF1468"/>
</dbReference>
<evidence type="ECO:0000313" key="3">
    <source>
        <dbReference type="EMBL" id="KAA0020396.1"/>
    </source>
</evidence>
<organism evidence="3 4">
    <name type="scientific">Salinicola corii</name>
    <dbReference type="NCBI Taxonomy" id="2606937"/>
    <lineage>
        <taxon>Bacteria</taxon>
        <taxon>Pseudomonadati</taxon>
        <taxon>Pseudomonadota</taxon>
        <taxon>Gammaproteobacteria</taxon>
        <taxon>Oceanospirillales</taxon>
        <taxon>Halomonadaceae</taxon>
        <taxon>Salinicola</taxon>
    </lineage>
</organism>
<dbReference type="Pfam" id="PF07331">
    <property type="entry name" value="TctB"/>
    <property type="match status" value="1"/>
</dbReference>
<accession>A0A640WIB7</accession>